<gene>
    <name evidence="1" type="ORF">SAE02_74770</name>
</gene>
<sequence length="162" mass="17670">MDIQTSRRAFCAGSISLAITPPIALISAPAPHGPDAAIIAAVAEWLRLEPVLTDLLRRRDDAYDAAIALLGPCPMGPGNHAWHDAWNLTECGLLEWEWERVAAISDAAMTRAVNTPARTPDGIREKIRLYRATLVYFGEDTDDYFLDRIDADIAVISGQGEA</sequence>
<name>A0A512E3N8_9PROT</name>
<keyword evidence="2" id="KW-1185">Reference proteome</keyword>
<dbReference type="AlphaFoldDB" id="A0A512E3N8"/>
<proteinExistence type="predicted"/>
<evidence type="ECO:0000313" key="2">
    <source>
        <dbReference type="Proteomes" id="UP000321523"/>
    </source>
</evidence>
<dbReference type="RefSeq" id="WP_044437784.1">
    <property type="nucleotide sequence ID" value="NZ_BJYZ01000074.1"/>
</dbReference>
<reference evidence="1 2" key="1">
    <citation type="submission" date="2019-07" db="EMBL/GenBank/DDBJ databases">
        <title>Whole genome shotgun sequence of Skermanella aerolata NBRC 106429.</title>
        <authorList>
            <person name="Hosoyama A."/>
            <person name="Uohara A."/>
            <person name="Ohji S."/>
            <person name="Ichikawa N."/>
        </authorList>
    </citation>
    <scope>NUCLEOTIDE SEQUENCE [LARGE SCALE GENOMIC DNA]</scope>
    <source>
        <strain evidence="1 2">NBRC 106429</strain>
    </source>
</reference>
<dbReference type="EMBL" id="BJYZ01000074">
    <property type="protein sequence ID" value="GEO43329.1"/>
    <property type="molecule type" value="Genomic_DNA"/>
</dbReference>
<organism evidence="1 2">
    <name type="scientific">Skermanella aerolata</name>
    <dbReference type="NCBI Taxonomy" id="393310"/>
    <lineage>
        <taxon>Bacteria</taxon>
        <taxon>Pseudomonadati</taxon>
        <taxon>Pseudomonadota</taxon>
        <taxon>Alphaproteobacteria</taxon>
        <taxon>Rhodospirillales</taxon>
        <taxon>Azospirillaceae</taxon>
        <taxon>Skermanella</taxon>
    </lineage>
</organism>
<dbReference type="Proteomes" id="UP000321523">
    <property type="component" value="Unassembled WGS sequence"/>
</dbReference>
<protein>
    <submittedName>
        <fullName evidence="1">Uncharacterized protein</fullName>
    </submittedName>
</protein>
<evidence type="ECO:0000313" key="1">
    <source>
        <dbReference type="EMBL" id="GEO43329.1"/>
    </source>
</evidence>
<comment type="caution">
    <text evidence="1">The sequence shown here is derived from an EMBL/GenBank/DDBJ whole genome shotgun (WGS) entry which is preliminary data.</text>
</comment>
<accession>A0A512E3N8</accession>